<dbReference type="RefSeq" id="XP_005109623.2">
    <property type="nucleotide sequence ID" value="XM_005109566.3"/>
</dbReference>
<dbReference type="PANTHER" id="PTHR15907">
    <property type="entry name" value="DUF614 FAMILY PROTEIN-RELATED"/>
    <property type="match status" value="1"/>
</dbReference>
<name>A0ABM0K643_APLCA</name>
<dbReference type="InterPro" id="IPR006461">
    <property type="entry name" value="PLAC_motif_containing"/>
</dbReference>
<dbReference type="Proteomes" id="UP000694888">
    <property type="component" value="Unplaced"/>
</dbReference>
<dbReference type="GeneID" id="101861913"/>
<dbReference type="Pfam" id="PF04749">
    <property type="entry name" value="PLAC8"/>
    <property type="match status" value="1"/>
</dbReference>
<evidence type="ECO:0000313" key="3">
    <source>
        <dbReference type="RefSeq" id="XP_005109623.2"/>
    </source>
</evidence>
<evidence type="ECO:0000313" key="2">
    <source>
        <dbReference type="Proteomes" id="UP000694888"/>
    </source>
</evidence>
<gene>
    <name evidence="3" type="primary">LOC101861913</name>
</gene>
<accession>A0ABM0K643</accession>
<organism evidence="2 3">
    <name type="scientific">Aplysia californica</name>
    <name type="common">California sea hare</name>
    <dbReference type="NCBI Taxonomy" id="6500"/>
    <lineage>
        <taxon>Eukaryota</taxon>
        <taxon>Metazoa</taxon>
        <taxon>Spiralia</taxon>
        <taxon>Lophotrochozoa</taxon>
        <taxon>Mollusca</taxon>
        <taxon>Gastropoda</taxon>
        <taxon>Heterobranchia</taxon>
        <taxon>Euthyneura</taxon>
        <taxon>Tectipleura</taxon>
        <taxon>Aplysiida</taxon>
        <taxon>Aplysioidea</taxon>
        <taxon>Aplysiidae</taxon>
        <taxon>Aplysia</taxon>
    </lineage>
</organism>
<evidence type="ECO:0000256" key="1">
    <source>
        <dbReference type="ARBA" id="ARBA00009024"/>
    </source>
</evidence>
<reference evidence="3" key="1">
    <citation type="submission" date="2025-08" db="UniProtKB">
        <authorList>
            <consortium name="RefSeq"/>
        </authorList>
    </citation>
    <scope>IDENTIFICATION</scope>
</reference>
<sequence>MAHQQQPVGFAPAPAGNTTVIVNQPMSDKSQVRDWGTGVFSCFDDMKICLCGWCCPLCLGWNVATDLGETGIIVCCVPSWLTVVRTKLRTQQKIQGDVCNDCMMSECCGICVLCQVAREIKTCKANGTLNNTV</sequence>
<dbReference type="NCBIfam" id="TIGR01571">
    <property type="entry name" value="A_thal_Cys_rich"/>
    <property type="match status" value="1"/>
</dbReference>
<proteinExistence type="inferred from homology"/>
<comment type="similarity">
    <text evidence="1">Belongs to the cornifelin family.</text>
</comment>
<keyword evidence="2" id="KW-1185">Reference proteome</keyword>
<protein>
    <submittedName>
        <fullName evidence="3">Placenta-specific gene 8 protein</fullName>
    </submittedName>
</protein>